<dbReference type="PANTHER" id="PTHR37813">
    <property type="entry name" value="FELS-2 PROPHAGE PROTEIN"/>
    <property type="match status" value="1"/>
</dbReference>
<evidence type="ECO:0000256" key="1">
    <source>
        <dbReference type="SAM" id="Phobius"/>
    </source>
</evidence>
<keyword evidence="1" id="KW-0812">Transmembrane</keyword>
<feature type="transmembrane region" description="Helical" evidence="1">
    <location>
        <begin position="389"/>
        <end position="407"/>
    </location>
</feature>
<evidence type="ECO:0000313" key="2">
    <source>
        <dbReference type="EMBL" id="SDX44933.1"/>
    </source>
</evidence>
<dbReference type="Proteomes" id="UP000198534">
    <property type="component" value="Unassembled WGS sequence"/>
</dbReference>
<dbReference type="EMBL" id="FNNQ01000018">
    <property type="protein sequence ID" value="SDX44933.1"/>
    <property type="molecule type" value="Genomic_DNA"/>
</dbReference>
<accession>A0A1H3BSM0</accession>
<protein>
    <submittedName>
        <fullName evidence="2">TMP repeat-containing protein</fullName>
    </submittedName>
</protein>
<name>A0A1H3BSM0_9BACL</name>
<reference evidence="2 3" key="1">
    <citation type="submission" date="2016-10" db="EMBL/GenBank/DDBJ databases">
        <authorList>
            <person name="de Groot N.N."/>
        </authorList>
    </citation>
    <scope>NUCLEOTIDE SEQUENCE [LARGE SCALE GENOMIC DNA]</scope>
    <source>
        <strain evidence="2 3">DSM 45610</strain>
    </source>
</reference>
<dbReference type="InterPro" id="IPR007713">
    <property type="entry name" value="TMP_rpt"/>
</dbReference>
<proteinExistence type="predicted"/>
<dbReference type="RefSeq" id="WP_091742583.1">
    <property type="nucleotide sequence ID" value="NZ_FNNQ01000018.1"/>
</dbReference>
<keyword evidence="1" id="KW-0472">Membrane</keyword>
<dbReference type="Pfam" id="PF05017">
    <property type="entry name" value="TMP"/>
    <property type="match status" value="7"/>
</dbReference>
<keyword evidence="1" id="KW-1133">Transmembrane helix</keyword>
<dbReference type="Gene3D" id="1.20.120.20">
    <property type="entry name" value="Apolipoprotein"/>
    <property type="match status" value="1"/>
</dbReference>
<sequence length="710" mass="75251">MAAISNIFVNIGARIASFERSMAQVESRLRSAGAKWQATGQAMSAAGSTMTQSVSVPLGIVMGLMTKTAIDGEEMRSKFDHIFGSMSKSMNSWADKQSDALNMSGQEIRGYTADLYGTINGMGITDKTAASMSKRFVQLAADLGSFNNVPTTEVVEAMTGAFRGEYDMLQKYVPTVSDATVKEYAYANGIAKKGAELTSAQKAQAIYGLTLKGTKKAQGDLARTQGSAANKLKDLSAKWTDLSEKLGTILIPILQRVVAKIEKLVQWFSHLSKGQQEMIVYVGLAVVALGPVIMVIGNLINICGTLIGAGSKVVSFFGKMNGVGAKVAGLGARFSAFGAKVGNAFSSVGKVLRSGFTKVIGFIGRLGPVILRVVQAFRLLSMAFLTSPIGWVVMGIAALIAIGVLLYQNWDTVKTFLVATWDAIKAAAVAVWKGIKAFFVAIWDGMKAYFKFVFNTYKTIWSGIWKGIKSAGVAIWNAIKSAAVPIWNGVKSAVTTAIKTASSILKGLWNGMKSAASSIWNSIKSAAKGAWNGIKSVISNGIRGAWSTVKNYASSFLSAGRGLLSALTRGIRSGISSAISAVKSGMNTIRSYLPFSPAKEGPLSDLDKSGESFFPTWAQGAEKGIRPMTARIASGMAMANAQLATGSTGRLIGSVQVGVGGSRAAGTAAVGGRFHIEVGQLVVREEADINKIAESLWRMQQRKESRKIGR</sequence>
<dbReference type="AlphaFoldDB" id="A0A1H3BSM0"/>
<gene>
    <name evidence="2" type="ORF">SAMN05444487_11819</name>
</gene>
<organism evidence="2 3">
    <name type="scientific">Marininema mesophilum</name>
    <dbReference type="NCBI Taxonomy" id="1048340"/>
    <lineage>
        <taxon>Bacteria</taxon>
        <taxon>Bacillati</taxon>
        <taxon>Bacillota</taxon>
        <taxon>Bacilli</taxon>
        <taxon>Bacillales</taxon>
        <taxon>Thermoactinomycetaceae</taxon>
        <taxon>Marininema</taxon>
    </lineage>
</organism>
<dbReference type="OrthoDB" id="2157658at2"/>
<keyword evidence="3" id="KW-1185">Reference proteome</keyword>
<dbReference type="STRING" id="1048340.SAMN05444487_11819"/>
<dbReference type="PANTHER" id="PTHR37813:SF1">
    <property type="entry name" value="FELS-2 PROPHAGE PROTEIN"/>
    <property type="match status" value="1"/>
</dbReference>
<evidence type="ECO:0000313" key="3">
    <source>
        <dbReference type="Proteomes" id="UP000198534"/>
    </source>
</evidence>
<feature type="transmembrane region" description="Helical" evidence="1">
    <location>
        <begin position="278"/>
        <end position="300"/>
    </location>
</feature>